<evidence type="ECO:0000313" key="2">
    <source>
        <dbReference type="Proteomes" id="UP000192907"/>
    </source>
</evidence>
<dbReference type="AlphaFoldDB" id="A0A1Y6CQQ9"/>
<dbReference type="RefSeq" id="WP_132326384.1">
    <property type="nucleotide sequence ID" value="NZ_SLZT01000049.1"/>
</dbReference>
<sequence length="339" mass="36224">MSPRMILGAMALLCLSCSGTEGFKQSEQVATIENNSQLEEGNAVVSEDAKQEGISVPSNITGAYLSCQWSDDVLQPNTSLCRLADQEGERVALDDNVAWGVYGDNGSQIPGISAQVQDSSSLWHVSILIPAEVQQENPGAYIQVLYGSQPIDEAKFRVRLDDLTTEPTLVCDDGSVVANGYCVPDTREVALTSDGTVFSNFQVERLGVQLLQDGSSDPMSAIASAAPGDTVTVTFDWAIPSRPETQGCPTCIIFYAYGFMKMDPVTGEIQTYKLGCISAGTRAPGQGSQITTTFTVPEGEAAPGIYFFKKPRTGPVYECADVSLKADLAQEDFGILVVN</sequence>
<accession>A0A1Y6CQQ9</accession>
<reference evidence="2" key="1">
    <citation type="submission" date="2017-04" db="EMBL/GenBank/DDBJ databases">
        <authorList>
            <person name="Varghese N."/>
            <person name="Submissions S."/>
        </authorList>
    </citation>
    <scope>NUCLEOTIDE SEQUENCE [LARGE SCALE GENOMIC DNA]</scope>
    <source>
        <strain evidence="2">RKEM611</strain>
    </source>
</reference>
<proteinExistence type="predicted"/>
<dbReference type="Proteomes" id="UP000192907">
    <property type="component" value="Unassembled WGS sequence"/>
</dbReference>
<dbReference type="STRING" id="1513793.SAMN06296036_14911"/>
<dbReference type="EMBL" id="FWZT01000049">
    <property type="protein sequence ID" value="SMF83783.1"/>
    <property type="molecule type" value="Genomic_DNA"/>
</dbReference>
<name>A0A1Y6CQQ9_9BACT</name>
<protein>
    <submittedName>
        <fullName evidence="1">Uncharacterized protein</fullName>
    </submittedName>
</protein>
<keyword evidence="2" id="KW-1185">Reference proteome</keyword>
<organism evidence="1 2">
    <name type="scientific">Pseudobacteriovorax antillogorgiicola</name>
    <dbReference type="NCBI Taxonomy" id="1513793"/>
    <lineage>
        <taxon>Bacteria</taxon>
        <taxon>Pseudomonadati</taxon>
        <taxon>Bdellovibrionota</taxon>
        <taxon>Oligoflexia</taxon>
        <taxon>Oligoflexales</taxon>
        <taxon>Pseudobacteriovoracaceae</taxon>
        <taxon>Pseudobacteriovorax</taxon>
    </lineage>
</organism>
<gene>
    <name evidence="1" type="ORF">SAMN06296036_14911</name>
</gene>
<evidence type="ECO:0000313" key="1">
    <source>
        <dbReference type="EMBL" id="SMF83783.1"/>
    </source>
</evidence>